<name>A0A8S0VE51_OLEEU</name>
<proteinExistence type="predicted"/>
<dbReference type="EMBL" id="CACTIH010009295">
    <property type="protein sequence ID" value="CAA3029217.1"/>
    <property type="molecule type" value="Genomic_DNA"/>
</dbReference>
<dbReference type="PANTHER" id="PTHR33600">
    <property type="entry name" value="PLASTID DIVISION PROTEIN PDV2"/>
    <property type="match status" value="1"/>
</dbReference>
<dbReference type="PANTHER" id="PTHR33600:SF3">
    <property type="entry name" value="PLASTID DIVISION PROTEIN PDV2"/>
    <property type="match status" value="1"/>
</dbReference>
<dbReference type="AlphaFoldDB" id="A0A8S0VE51"/>
<feature type="compositionally biased region" description="Polar residues" evidence="1">
    <location>
        <begin position="94"/>
        <end position="106"/>
    </location>
</feature>
<reference evidence="2 3" key="1">
    <citation type="submission" date="2019-12" db="EMBL/GenBank/DDBJ databases">
        <authorList>
            <person name="Alioto T."/>
            <person name="Alioto T."/>
            <person name="Gomez Garrido J."/>
        </authorList>
    </citation>
    <scope>NUCLEOTIDE SEQUENCE [LARGE SCALE GENOMIC DNA]</scope>
</reference>
<feature type="region of interest" description="Disordered" evidence="1">
    <location>
        <begin position="94"/>
        <end position="114"/>
    </location>
</feature>
<organism evidence="2 3">
    <name type="scientific">Olea europaea subsp. europaea</name>
    <dbReference type="NCBI Taxonomy" id="158383"/>
    <lineage>
        <taxon>Eukaryota</taxon>
        <taxon>Viridiplantae</taxon>
        <taxon>Streptophyta</taxon>
        <taxon>Embryophyta</taxon>
        <taxon>Tracheophyta</taxon>
        <taxon>Spermatophyta</taxon>
        <taxon>Magnoliopsida</taxon>
        <taxon>eudicotyledons</taxon>
        <taxon>Gunneridae</taxon>
        <taxon>Pentapetalae</taxon>
        <taxon>asterids</taxon>
        <taxon>lamiids</taxon>
        <taxon>Lamiales</taxon>
        <taxon>Oleaceae</taxon>
        <taxon>Oleeae</taxon>
        <taxon>Olea</taxon>
    </lineage>
</organism>
<dbReference type="GO" id="GO:0010020">
    <property type="term" value="P:chloroplast fission"/>
    <property type="evidence" value="ECO:0007669"/>
    <property type="project" value="InterPro"/>
</dbReference>
<accession>A0A8S0VE51</accession>
<dbReference type="Proteomes" id="UP000594638">
    <property type="component" value="Unassembled WGS sequence"/>
</dbReference>
<comment type="caution">
    <text evidence="2">The sequence shown here is derived from an EMBL/GenBank/DDBJ whole genome shotgun (WGS) entry which is preliminary data.</text>
</comment>
<dbReference type="InterPro" id="IPR038939">
    <property type="entry name" value="PDV1/PDV2"/>
</dbReference>
<evidence type="ECO:0000313" key="2">
    <source>
        <dbReference type="EMBL" id="CAA3029217.1"/>
    </source>
</evidence>
<sequence length="114" mass="12628">MEDSQEKLLKKLKECEGKDLEVIHEAIDFAERNQTIPQLKGPFNGMKSFLGAAARKALTIVGVISVLSLAGFEPRLKKQDNQFKIFGAVQLQGTNAKGTSDPLSTRESPRGRKW</sequence>
<dbReference type="Gramene" id="OE9A004220T1">
    <property type="protein sequence ID" value="OE9A004220C1"/>
    <property type="gene ID" value="OE9A004220"/>
</dbReference>
<evidence type="ECO:0000313" key="3">
    <source>
        <dbReference type="Proteomes" id="UP000594638"/>
    </source>
</evidence>
<keyword evidence="3" id="KW-1185">Reference proteome</keyword>
<gene>
    <name evidence="2" type="ORF">OLEA9_A004220</name>
</gene>
<evidence type="ECO:0000256" key="1">
    <source>
        <dbReference type="SAM" id="MobiDB-lite"/>
    </source>
</evidence>
<dbReference type="OrthoDB" id="436496at2759"/>
<protein>
    <submittedName>
        <fullName evidence="2">Plastid division PDV2</fullName>
    </submittedName>
</protein>